<dbReference type="InterPro" id="IPR026444">
    <property type="entry name" value="Secre_tail"/>
</dbReference>
<dbReference type="InterPro" id="IPR014756">
    <property type="entry name" value="Ig_E-set"/>
</dbReference>
<dbReference type="InterPro" id="IPR013783">
    <property type="entry name" value="Ig-like_fold"/>
</dbReference>
<keyword evidence="6" id="KW-1185">Reference proteome</keyword>
<dbReference type="InterPro" id="IPR017853">
    <property type="entry name" value="GH"/>
</dbReference>
<dbReference type="Gene3D" id="3.20.20.80">
    <property type="entry name" value="Glycosidases"/>
    <property type="match status" value="1"/>
</dbReference>
<dbReference type="Gene3D" id="2.60.40.10">
    <property type="entry name" value="Immunoglobulins"/>
    <property type="match status" value="1"/>
</dbReference>
<evidence type="ECO:0000313" key="5">
    <source>
        <dbReference type="EMBL" id="MUU78737.1"/>
    </source>
</evidence>
<keyword evidence="1 3" id="KW-0732">Signal</keyword>
<dbReference type="EMBL" id="WOWS01000003">
    <property type="protein sequence ID" value="MUU78737.1"/>
    <property type="molecule type" value="Genomic_DNA"/>
</dbReference>
<name>A0A6L6UCY6_9FLAO</name>
<organism evidence="5 6">
    <name type="scientific">Winogradskyella endarachnes</name>
    <dbReference type="NCBI Taxonomy" id="2681965"/>
    <lineage>
        <taxon>Bacteria</taxon>
        <taxon>Pseudomonadati</taxon>
        <taxon>Bacteroidota</taxon>
        <taxon>Flavobacteriia</taxon>
        <taxon>Flavobacteriales</taxon>
        <taxon>Flavobacteriaceae</taxon>
        <taxon>Winogradskyella</taxon>
    </lineage>
</organism>
<dbReference type="RefSeq" id="WP_157363621.1">
    <property type="nucleotide sequence ID" value="NZ_WOWS01000003.1"/>
</dbReference>
<evidence type="ECO:0000256" key="1">
    <source>
        <dbReference type="ARBA" id="ARBA00022729"/>
    </source>
</evidence>
<accession>A0A6L6UCY6</accession>
<reference evidence="5 6" key="1">
    <citation type="submission" date="2019-12" db="EMBL/GenBank/DDBJ databases">
        <authorList>
            <person name="Li J."/>
        </authorList>
    </citation>
    <scope>NUCLEOTIDE SEQUENCE [LARGE SCALE GENOMIC DNA]</scope>
    <source>
        <strain evidence="5 6">HL2-2</strain>
    </source>
</reference>
<evidence type="ECO:0000256" key="3">
    <source>
        <dbReference type="SAM" id="SignalP"/>
    </source>
</evidence>
<dbReference type="Pfam" id="PF18962">
    <property type="entry name" value="Por_Secre_tail"/>
    <property type="match status" value="1"/>
</dbReference>
<dbReference type="PANTHER" id="PTHR43651">
    <property type="entry name" value="1,4-ALPHA-GLUCAN-BRANCHING ENZYME"/>
    <property type="match status" value="1"/>
</dbReference>
<dbReference type="SUPFAM" id="SSF51445">
    <property type="entry name" value="(Trans)glycosidases"/>
    <property type="match status" value="1"/>
</dbReference>
<dbReference type="AlphaFoldDB" id="A0A6L6UCY6"/>
<dbReference type="Proteomes" id="UP000478208">
    <property type="component" value="Unassembled WGS sequence"/>
</dbReference>
<dbReference type="NCBIfam" id="TIGR04183">
    <property type="entry name" value="Por_Secre_tail"/>
    <property type="match status" value="1"/>
</dbReference>
<dbReference type="SMART" id="SM00642">
    <property type="entry name" value="Aamy"/>
    <property type="match status" value="1"/>
</dbReference>
<feature type="chain" id="PRO_5026682617" evidence="3">
    <location>
        <begin position="20"/>
        <end position="953"/>
    </location>
</feature>
<dbReference type="Pfam" id="PF00128">
    <property type="entry name" value="Alpha-amylase"/>
    <property type="match status" value="1"/>
</dbReference>
<feature type="domain" description="Glycosyl hydrolase family 13 catalytic" evidence="4">
    <location>
        <begin position="391"/>
        <end position="770"/>
    </location>
</feature>
<gene>
    <name evidence="5" type="ORF">GN138_09805</name>
</gene>
<proteinExistence type="predicted"/>
<dbReference type="PANTHER" id="PTHR43651:SF3">
    <property type="entry name" value="1,4-ALPHA-GLUCAN-BRANCHING ENZYME"/>
    <property type="match status" value="1"/>
</dbReference>
<protein>
    <submittedName>
        <fullName evidence="5">T9SS type A sorting domain-containing protein</fullName>
    </submittedName>
</protein>
<dbReference type="GO" id="GO:0003844">
    <property type="term" value="F:1,4-alpha-glucan branching enzyme activity"/>
    <property type="evidence" value="ECO:0007669"/>
    <property type="project" value="TreeGrafter"/>
</dbReference>
<keyword evidence="2" id="KW-0119">Carbohydrate metabolism</keyword>
<dbReference type="SUPFAM" id="SSF81296">
    <property type="entry name" value="E set domains"/>
    <property type="match status" value="1"/>
</dbReference>
<evidence type="ECO:0000259" key="4">
    <source>
        <dbReference type="SMART" id="SM00642"/>
    </source>
</evidence>
<feature type="signal peptide" evidence="3">
    <location>
        <begin position="1"/>
        <end position="19"/>
    </location>
</feature>
<comment type="caution">
    <text evidence="5">The sequence shown here is derived from an EMBL/GenBank/DDBJ whole genome shotgun (WGS) entry which is preliminary data.</text>
</comment>
<evidence type="ECO:0000313" key="6">
    <source>
        <dbReference type="Proteomes" id="UP000478208"/>
    </source>
</evidence>
<dbReference type="GO" id="GO:0005975">
    <property type="term" value="P:carbohydrate metabolic process"/>
    <property type="evidence" value="ECO:0007669"/>
    <property type="project" value="InterPro"/>
</dbReference>
<sequence>MKKIYLALLCVSVSLFAFAQVTIAPNPFEIDESITITLDINSSDTDCNGFSNPSKVYMHSGVGDGSNAFGISVVGNWGQDDGIGEMTNQGAGIYSITITPETYYSLTTTEASNVIQMGMVFRNEDGSQELKASGCSDFIFEVGTFQVTLSSPSNDTTILNSGEDLTISATNIGGNASYTLTANGNIIDTNISTNSYSFTDTNITTNKNYVLTAELNGTSITKSFNVLVDPGTNIAIMPTNYEDGITYIDDNTAILVLYATGKDFVYVAGSFNNWQPDTTYAMQKDPTRNNKFWIELTGLTPGQIETYQYWIVDKTPLTNSPSLVKTADPYSTLVLSPYDDPYISATTYPNLPTYPTGQEREVTVLETGQTDYNWQVTNFNKPKKEDLVIYEVLIRDFDANRNYQDIIDRINYFKNLNINAIQLMPIMEFEGNESWGYNTSFHMALDKYYGTKDKFKELVDVCHQNGIAVILDIAFNHAFGRNPMVRMWMNDPDGDGWGTPSSENPYFNEVALHSYSVGEDFDHSNPRTQDFVKRTVDYWINEFNIDGFRWDLTKGFTQNCTSSDENCTNSYQQDRVDILKAYADYSWSLDADHYVIFEHLGSDTEEKEWANYRLDEGLGVMMWGKMTDPYNELTMGQNGDKNIDRIGHNAHTGFNGPRVVGYPESHDEERLMYKNIAYGNTSNASHNVQELNVALSRMSALGAVSAMVPGPKMIWHFGELGMDNSIFTCNDGSYNNDGCKLDTKPQPQWTENWLSEALRAQIYEDWSKLHKLKIEEAVFEGDYTISSGDYTPRIDVFDSAIPSTELNYVIILANFDVTTQTINTNFPSGIASTWYDLMDPTGNTTIANSTTTISIPAGQFRILGNQSSDALSVQNETLTGFSLYPNPTETAFHINTNVSNVEIYDLTGKLVKAFNGNFTNTDSFNISTLNSGIYMVKVQNENDQMLTSKLIKQ</sequence>
<dbReference type="GO" id="GO:0005737">
    <property type="term" value="C:cytoplasm"/>
    <property type="evidence" value="ECO:0007669"/>
    <property type="project" value="TreeGrafter"/>
</dbReference>
<dbReference type="InterPro" id="IPR006047">
    <property type="entry name" value="GH13_cat_dom"/>
</dbReference>
<dbReference type="CDD" id="cd11350">
    <property type="entry name" value="AmyAc_4"/>
    <property type="match status" value="1"/>
</dbReference>
<evidence type="ECO:0000256" key="2">
    <source>
        <dbReference type="ARBA" id="ARBA00023277"/>
    </source>
</evidence>